<evidence type="ECO:0000256" key="1">
    <source>
        <dbReference type="SAM" id="MobiDB-lite"/>
    </source>
</evidence>
<name>A0A939NLB1_SERMA</name>
<organism evidence="2">
    <name type="scientific">Serratia marcescens</name>
    <dbReference type="NCBI Taxonomy" id="615"/>
    <lineage>
        <taxon>Bacteria</taxon>
        <taxon>Pseudomonadati</taxon>
        <taxon>Pseudomonadota</taxon>
        <taxon>Gammaproteobacteria</taxon>
        <taxon>Enterobacterales</taxon>
        <taxon>Yersiniaceae</taxon>
        <taxon>Serratia</taxon>
    </lineage>
</organism>
<comment type="caution">
    <text evidence="2">The sequence shown here is derived from an EMBL/GenBank/DDBJ whole genome shotgun (WGS) entry which is preliminary data.</text>
</comment>
<reference evidence="2" key="1">
    <citation type="submission" date="2021-03" db="EMBL/GenBank/DDBJ databases">
        <title>Molecular epidemiology and mechanisms of colistin and carbapenem resistance in Enterobacteriaceae from clinical isolates, the environment and porcine samples in Pretoria, South Africa.</title>
        <authorList>
            <person name="Bogoshi D."/>
            <person name="Mbelle N.M."/>
            <person name="Naidoo V."/>
            <person name="Osei Sekyere J."/>
        </authorList>
    </citation>
    <scope>NUCLEOTIDE SEQUENCE</scope>
    <source>
        <strain evidence="2">C080</strain>
    </source>
</reference>
<evidence type="ECO:0000313" key="2">
    <source>
        <dbReference type="EMBL" id="MBO2007073.1"/>
    </source>
</evidence>
<gene>
    <name evidence="2" type="ORF">J4732_15305</name>
</gene>
<feature type="compositionally biased region" description="Polar residues" evidence="1">
    <location>
        <begin position="54"/>
        <end position="66"/>
    </location>
</feature>
<dbReference type="EMBL" id="JAGETR010000098">
    <property type="protein sequence ID" value="MBO2007073.1"/>
    <property type="molecule type" value="Genomic_DNA"/>
</dbReference>
<dbReference type="AlphaFoldDB" id="A0A939NLB1"/>
<sequence length="66" mass="6725">MQPSPVKAASAQQTATDQGAGRRAVGRNPSAWTRRRKTGCPDSTPAACRVGACATSSPSPEGVSIQ</sequence>
<proteinExistence type="predicted"/>
<feature type="non-terminal residue" evidence="2">
    <location>
        <position position="66"/>
    </location>
</feature>
<accession>A0A939NLB1</accession>
<protein>
    <submittedName>
        <fullName evidence="2">Uncharacterized protein</fullName>
    </submittedName>
</protein>
<feature type="region of interest" description="Disordered" evidence="1">
    <location>
        <begin position="1"/>
        <end position="66"/>
    </location>
</feature>